<dbReference type="InterPro" id="IPR050143">
    <property type="entry name" value="TRIM/RBCC"/>
</dbReference>
<dbReference type="InterPro" id="IPR006574">
    <property type="entry name" value="PRY"/>
</dbReference>
<dbReference type="EMBL" id="JAFJMO010000008">
    <property type="protein sequence ID" value="KAJ8268764.1"/>
    <property type="molecule type" value="Genomic_DNA"/>
</dbReference>
<proteinExistence type="predicted"/>
<feature type="region of interest" description="Disordered" evidence="1">
    <location>
        <begin position="1"/>
        <end position="43"/>
    </location>
</feature>
<dbReference type="Pfam" id="PF00622">
    <property type="entry name" value="SPRY"/>
    <property type="match status" value="1"/>
</dbReference>
<comment type="caution">
    <text evidence="4">The sequence shown here is derived from an EMBL/GenBank/DDBJ whole genome shotgun (WGS) entry which is preliminary data.</text>
</comment>
<dbReference type="AlphaFoldDB" id="A0A9Q1HY86"/>
<dbReference type="Proteomes" id="UP001152803">
    <property type="component" value="Unassembled WGS sequence"/>
</dbReference>
<evidence type="ECO:0000259" key="3">
    <source>
        <dbReference type="PROSITE" id="PS50188"/>
    </source>
</evidence>
<feature type="transmembrane region" description="Helical" evidence="2">
    <location>
        <begin position="108"/>
        <end position="129"/>
    </location>
</feature>
<reference evidence="4" key="1">
    <citation type="journal article" date="2023" name="Science">
        <title>Genome structures resolve the early diversification of teleost fishes.</title>
        <authorList>
            <person name="Parey E."/>
            <person name="Louis A."/>
            <person name="Montfort J."/>
            <person name="Bouchez O."/>
            <person name="Roques C."/>
            <person name="Iampietro C."/>
            <person name="Lluch J."/>
            <person name="Castinel A."/>
            <person name="Donnadieu C."/>
            <person name="Desvignes T."/>
            <person name="Floi Bucao C."/>
            <person name="Jouanno E."/>
            <person name="Wen M."/>
            <person name="Mejri S."/>
            <person name="Dirks R."/>
            <person name="Jansen H."/>
            <person name="Henkel C."/>
            <person name="Chen W.J."/>
            <person name="Zahm M."/>
            <person name="Cabau C."/>
            <person name="Klopp C."/>
            <person name="Thompson A.W."/>
            <person name="Robinson-Rechavi M."/>
            <person name="Braasch I."/>
            <person name="Lecointre G."/>
            <person name="Bobe J."/>
            <person name="Postlethwait J.H."/>
            <person name="Berthelot C."/>
            <person name="Roest Crollius H."/>
            <person name="Guiguen Y."/>
        </authorList>
    </citation>
    <scope>NUCLEOTIDE SEQUENCE</scope>
    <source>
        <tissue evidence="4">Blood</tissue>
    </source>
</reference>
<gene>
    <name evidence="4" type="ORF">COCON_G00113710</name>
</gene>
<keyword evidence="2" id="KW-0472">Membrane</keyword>
<dbReference type="SMART" id="SM00449">
    <property type="entry name" value="SPRY"/>
    <property type="match status" value="1"/>
</dbReference>
<evidence type="ECO:0000256" key="1">
    <source>
        <dbReference type="SAM" id="MobiDB-lite"/>
    </source>
</evidence>
<dbReference type="PRINTS" id="PR01407">
    <property type="entry name" value="BUTYPHLNCDUF"/>
</dbReference>
<evidence type="ECO:0000313" key="5">
    <source>
        <dbReference type="Proteomes" id="UP001152803"/>
    </source>
</evidence>
<keyword evidence="5" id="KW-1185">Reference proteome</keyword>
<keyword evidence="2" id="KW-1133">Transmembrane helix</keyword>
<evidence type="ECO:0000313" key="4">
    <source>
        <dbReference type="EMBL" id="KAJ8268764.1"/>
    </source>
</evidence>
<protein>
    <recommendedName>
        <fullName evidence="3">B30.2/SPRY domain-containing protein</fullName>
    </recommendedName>
</protein>
<dbReference type="InterPro" id="IPR001870">
    <property type="entry name" value="B30.2/SPRY"/>
</dbReference>
<feature type="domain" description="B30.2/SPRY" evidence="3">
    <location>
        <begin position="197"/>
        <end position="370"/>
    </location>
</feature>
<organism evidence="4 5">
    <name type="scientific">Conger conger</name>
    <name type="common">Conger eel</name>
    <name type="synonym">Muraena conger</name>
    <dbReference type="NCBI Taxonomy" id="82655"/>
    <lineage>
        <taxon>Eukaryota</taxon>
        <taxon>Metazoa</taxon>
        <taxon>Chordata</taxon>
        <taxon>Craniata</taxon>
        <taxon>Vertebrata</taxon>
        <taxon>Euteleostomi</taxon>
        <taxon>Actinopterygii</taxon>
        <taxon>Neopterygii</taxon>
        <taxon>Teleostei</taxon>
        <taxon>Anguilliformes</taxon>
        <taxon>Congridae</taxon>
        <taxon>Conger</taxon>
    </lineage>
</organism>
<keyword evidence="2" id="KW-0812">Transmembrane</keyword>
<dbReference type="Pfam" id="PF13765">
    <property type="entry name" value="PRY"/>
    <property type="match status" value="1"/>
</dbReference>
<dbReference type="OrthoDB" id="6105938at2759"/>
<dbReference type="InterPro" id="IPR043136">
    <property type="entry name" value="B30.2/SPRY_sf"/>
</dbReference>
<dbReference type="Gene3D" id="2.60.120.920">
    <property type="match status" value="2"/>
</dbReference>
<dbReference type="PROSITE" id="PS50188">
    <property type="entry name" value="B302_SPRY"/>
    <property type="match status" value="1"/>
</dbReference>
<dbReference type="PANTHER" id="PTHR24103">
    <property type="entry name" value="E3 UBIQUITIN-PROTEIN LIGASE TRIM"/>
    <property type="match status" value="1"/>
</dbReference>
<dbReference type="SMART" id="SM00589">
    <property type="entry name" value="PRY"/>
    <property type="match status" value="1"/>
</dbReference>
<accession>A0A9Q1HY86</accession>
<dbReference type="InterPro" id="IPR003877">
    <property type="entry name" value="SPRY_dom"/>
</dbReference>
<dbReference type="InterPro" id="IPR003879">
    <property type="entry name" value="Butyrophylin_SPRY"/>
</dbReference>
<dbReference type="InterPro" id="IPR013320">
    <property type="entry name" value="ConA-like_dom_sf"/>
</dbReference>
<dbReference type="SUPFAM" id="SSF49899">
    <property type="entry name" value="Concanavalin A-like lectins/glucanases"/>
    <property type="match status" value="1"/>
</dbReference>
<dbReference type="CDD" id="cd13733">
    <property type="entry name" value="SPRY_PRY_C-I_1"/>
    <property type="match status" value="1"/>
</dbReference>
<name>A0A9Q1HY86_CONCO</name>
<sequence>MQMKCAEEQMLSPSLPRSGDLRQPSPPHWTTDQVTCCSPPHPTPLQPTPLDYRSGLEAFREMWLDNPYEQVGLALSGDYVPMCSSPSWAGPDGPRRSSVRASLRRRSVLLISLWILTLLSFISVLGLYLPRMTAGSSAQDISSLQQDMSKLKETNAQLISELRMEIEDLDHFYSAVLKCSPNYSTPTVLNKIMDVSKKTGIVISPVWRWIHEATVDVTLDPDSAHPSLVLSENRKQVRLGPRRQDVVDSPRRFNFMVCVLGQNGFSSGRRYWEVGLHHKTDWTVGVAMSNADRKGSVLFRPRAERPRTVGVFLDYEAGQVSFYNVETRTHIYSFTGHNFTKTLYPVFRPGLTEMGENSGPLVISPVTHFR</sequence>
<evidence type="ECO:0000256" key="2">
    <source>
        <dbReference type="SAM" id="Phobius"/>
    </source>
</evidence>